<organism evidence="2 3">
    <name type="scientific">Streptomyces enissocaesilis</name>
    <dbReference type="NCBI Taxonomy" id="332589"/>
    <lineage>
        <taxon>Bacteria</taxon>
        <taxon>Bacillati</taxon>
        <taxon>Actinomycetota</taxon>
        <taxon>Actinomycetes</taxon>
        <taxon>Kitasatosporales</taxon>
        <taxon>Streptomycetaceae</taxon>
        <taxon>Streptomyces</taxon>
        <taxon>Streptomyces rochei group</taxon>
    </lineage>
</organism>
<dbReference type="Proteomes" id="UP001500403">
    <property type="component" value="Unassembled WGS sequence"/>
</dbReference>
<evidence type="ECO:0000256" key="1">
    <source>
        <dbReference type="SAM" id="MobiDB-lite"/>
    </source>
</evidence>
<name>A0ABN3XJW4_9ACTN</name>
<reference evidence="2 3" key="1">
    <citation type="journal article" date="2019" name="Int. J. Syst. Evol. Microbiol.">
        <title>The Global Catalogue of Microorganisms (GCM) 10K type strain sequencing project: providing services to taxonomists for standard genome sequencing and annotation.</title>
        <authorList>
            <consortium name="The Broad Institute Genomics Platform"/>
            <consortium name="The Broad Institute Genome Sequencing Center for Infectious Disease"/>
            <person name="Wu L."/>
            <person name="Ma J."/>
        </authorList>
    </citation>
    <scope>NUCLEOTIDE SEQUENCE [LARGE SCALE GENOMIC DNA]</scope>
    <source>
        <strain evidence="2 3">JCM 9088</strain>
    </source>
</reference>
<evidence type="ECO:0000313" key="3">
    <source>
        <dbReference type="Proteomes" id="UP001500403"/>
    </source>
</evidence>
<feature type="compositionally biased region" description="Low complexity" evidence="1">
    <location>
        <begin position="15"/>
        <end position="38"/>
    </location>
</feature>
<protein>
    <submittedName>
        <fullName evidence="2">Uncharacterized protein</fullName>
    </submittedName>
</protein>
<keyword evidence="3" id="KW-1185">Reference proteome</keyword>
<feature type="compositionally biased region" description="Basic and acidic residues" evidence="1">
    <location>
        <begin position="39"/>
        <end position="48"/>
    </location>
</feature>
<feature type="region of interest" description="Disordered" evidence="1">
    <location>
        <begin position="1"/>
        <end position="66"/>
    </location>
</feature>
<feature type="compositionally biased region" description="Basic and acidic residues" evidence="1">
    <location>
        <begin position="94"/>
        <end position="103"/>
    </location>
</feature>
<proteinExistence type="predicted"/>
<feature type="region of interest" description="Disordered" evidence="1">
    <location>
        <begin position="82"/>
        <end position="103"/>
    </location>
</feature>
<evidence type="ECO:0000313" key="2">
    <source>
        <dbReference type="EMBL" id="GAA2958095.1"/>
    </source>
</evidence>
<comment type="caution">
    <text evidence="2">The sequence shown here is derived from an EMBL/GenBank/DDBJ whole genome shotgun (WGS) entry which is preliminary data.</text>
</comment>
<dbReference type="RefSeq" id="WP_344497806.1">
    <property type="nucleotide sequence ID" value="NZ_BAAAUD010000047.1"/>
</dbReference>
<gene>
    <name evidence="2" type="ORF">GCM10010446_49130</name>
</gene>
<sequence>MPTPARRAVARRLRPAAGSATTAPSSGRTTGSRVGGVRDAADHRDRPPGRWRNTTRSITPEPDTAFGNVKAGVREHFVPGYERGDFAETVQDSARPEWGRPEP</sequence>
<accession>A0ABN3XJW4</accession>
<dbReference type="EMBL" id="BAAAUD010000047">
    <property type="protein sequence ID" value="GAA2958095.1"/>
    <property type="molecule type" value="Genomic_DNA"/>
</dbReference>